<organism evidence="5 6">
    <name type="scientific">Paenibacillus hodogayensis</name>
    <dbReference type="NCBI Taxonomy" id="279208"/>
    <lineage>
        <taxon>Bacteria</taxon>
        <taxon>Bacillati</taxon>
        <taxon>Bacillota</taxon>
        <taxon>Bacilli</taxon>
        <taxon>Bacillales</taxon>
        <taxon>Paenibacillaceae</taxon>
        <taxon>Paenibacillus</taxon>
    </lineage>
</organism>
<dbReference type="PANTHER" id="PTHR42711:SF1">
    <property type="entry name" value="ABC-TRANSPORT PROTEIN, ATP-BINDING COMPONENT"/>
    <property type="match status" value="1"/>
</dbReference>
<dbReference type="InterPro" id="IPR050763">
    <property type="entry name" value="ABC_transporter_ATP-binding"/>
</dbReference>
<evidence type="ECO:0000259" key="4">
    <source>
        <dbReference type="PROSITE" id="PS50893"/>
    </source>
</evidence>
<keyword evidence="3 5" id="KW-0067">ATP-binding</keyword>
<dbReference type="PANTHER" id="PTHR42711">
    <property type="entry name" value="ABC TRANSPORTER ATP-BINDING PROTEIN"/>
    <property type="match status" value="1"/>
</dbReference>
<dbReference type="Proteomes" id="UP001589619">
    <property type="component" value="Unassembled WGS sequence"/>
</dbReference>
<evidence type="ECO:0000256" key="2">
    <source>
        <dbReference type="ARBA" id="ARBA00022741"/>
    </source>
</evidence>
<name>A0ABV5W3R9_9BACL</name>
<proteinExistence type="predicted"/>
<dbReference type="GO" id="GO:0005524">
    <property type="term" value="F:ATP binding"/>
    <property type="evidence" value="ECO:0007669"/>
    <property type="project" value="UniProtKB-KW"/>
</dbReference>
<dbReference type="InterPro" id="IPR027417">
    <property type="entry name" value="P-loop_NTPase"/>
</dbReference>
<accession>A0ABV5W3R9</accession>
<evidence type="ECO:0000313" key="5">
    <source>
        <dbReference type="EMBL" id="MFB9755206.1"/>
    </source>
</evidence>
<dbReference type="SMART" id="SM00382">
    <property type="entry name" value="AAA"/>
    <property type="match status" value="1"/>
</dbReference>
<dbReference type="PROSITE" id="PS00211">
    <property type="entry name" value="ABC_TRANSPORTER_1"/>
    <property type="match status" value="1"/>
</dbReference>
<reference evidence="5 6" key="1">
    <citation type="submission" date="2024-09" db="EMBL/GenBank/DDBJ databases">
        <authorList>
            <person name="Sun Q."/>
            <person name="Mori K."/>
        </authorList>
    </citation>
    <scope>NUCLEOTIDE SEQUENCE [LARGE SCALE GENOMIC DNA]</scope>
    <source>
        <strain evidence="5 6">JCM 12520</strain>
    </source>
</reference>
<keyword evidence="6" id="KW-1185">Reference proteome</keyword>
<dbReference type="EMBL" id="JBHMAG010000018">
    <property type="protein sequence ID" value="MFB9755206.1"/>
    <property type="molecule type" value="Genomic_DNA"/>
</dbReference>
<dbReference type="InterPro" id="IPR003593">
    <property type="entry name" value="AAA+_ATPase"/>
</dbReference>
<dbReference type="PROSITE" id="PS50893">
    <property type="entry name" value="ABC_TRANSPORTER_2"/>
    <property type="match status" value="1"/>
</dbReference>
<dbReference type="RefSeq" id="WP_344907786.1">
    <property type="nucleotide sequence ID" value="NZ_BAAAYO010000006.1"/>
</dbReference>
<evidence type="ECO:0000313" key="6">
    <source>
        <dbReference type="Proteomes" id="UP001589619"/>
    </source>
</evidence>
<keyword evidence="2" id="KW-0547">Nucleotide-binding</keyword>
<evidence type="ECO:0000256" key="1">
    <source>
        <dbReference type="ARBA" id="ARBA00022448"/>
    </source>
</evidence>
<comment type="caution">
    <text evidence="5">The sequence shown here is derived from an EMBL/GenBank/DDBJ whole genome shotgun (WGS) entry which is preliminary data.</text>
</comment>
<feature type="domain" description="ABC transporter" evidence="4">
    <location>
        <begin position="24"/>
        <end position="257"/>
    </location>
</feature>
<dbReference type="InterPro" id="IPR017871">
    <property type="entry name" value="ABC_transporter-like_CS"/>
</dbReference>
<dbReference type="SUPFAM" id="SSF52540">
    <property type="entry name" value="P-loop containing nucleoside triphosphate hydrolases"/>
    <property type="match status" value="1"/>
</dbReference>
<dbReference type="InterPro" id="IPR003439">
    <property type="entry name" value="ABC_transporter-like_ATP-bd"/>
</dbReference>
<gene>
    <name evidence="5" type="ORF">ACFFNY_26840</name>
</gene>
<dbReference type="Gene3D" id="3.40.50.300">
    <property type="entry name" value="P-loop containing nucleotide triphosphate hydrolases"/>
    <property type="match status" value="1"/>
</dbReference>
<dbReference type="Pfam" id="PF00005">
    <property type="entry name" value="ABC_tran"/>
    <property type="match status" value="1"/>
</dbReference>
<protein>
    <submittedName>
        <fullName evidence="5">ATP-binding cassette domain-containing protein</fullName>
    </submittedName>
</protein>
<sequence>MAFIEVKQVSKEFVVYNKAKGFLPSLKSLVRREQSIKQAVQDVNFTIGQGELVAYIGPNGAGKSTTIKMLSGILQPTGGTIEVGGIVPYRERRRNAMRMGVVFGQRSQLYWDLAMEDTFDLYKKMYKIEERRYKHNVDFYVELLEMQEFLTRPVRQLSLGQKMRANLAVALLHDPQVVYLDEPTIGLDIIAKTKIRTFIREINKEKNITLMLTTHDMDDIEQICNRIIMIDHGRIIYDGSLAAFKQEHTGGHLITVDLETEAFQLDDPRLTLYKDEGIRKTVLFQKEAIPVTEVIQKLTEKNRVIDLQIKEPSIEEIVKGIYEQRK</sequence>
<evidence type="ECO:0000256" key="3">
    <source>
        <dbReference type="ARBA" id="ARBA00022840"/>
    </source>
</evidence>
<keyword evidence="1" id="KW-0813">Transport</keyword>